<dbReference type="AlphaFoldDB" id="A0A4R6BU61"/>
<evidence type="ECO:0000313" key="2">
    <source>
        <dbReference type="EMBL" id="TDM10399.1"/>
    </source>
</evidence>
<sequence length="444" mass="51100">MKYWMMVIGMFKDVLKSLILFSLIISSIVLTYKIWNYTPELTNVESSIEEKIPTIGPRNNDNIRSIFMPFQIISYSEQNVQGTSDSDAIMDLTNYIAGSKVEKMSLLDNKLSGDIANRYVIFDFTVNMPNAMYLTSVLDLDNKLTNGNMFNRLIIDSESHSELILYLISDKKMLKVQTNAESKPFNKLLNQYNEQMIKYSGIITNEITTDEKTNVYAPSNAKHAKTYRYMADRINVEDINNAVLDEKEHVIERTRKNGSTTYFGNTGVVSITQNSIYKYNNLSQTDSVKREPYNNLVKSFSFISKHGGFTDDYRLFSVYNENNSIDYQMFLSGLPVFNNSGLSEINVTWGDKEIYEYRRGLLSTSVAVPSTTTTKNLPSAEQVRFALASNKHYQFEEVTHLLIGYEMKISEPSDLQIQSTLLFEPNWYVNYKGEWKKFEDGRLK</sequence>
<dbReference type="Gene3D" id="3.30.310.160">
    <property type="entry name" value="YycH protein, domain 2"/>
    <property type="match status" value="1"/>
</dbReference>
<gene>
    <name evidence="2" type="ORF">ERX29_06940</name>
</gene>
<comment type="caution">
    <text evidence="2">The sequence shown here is derived from an EMBL/GenBank/DDBJ whole genome shotgun (WGS) entry which is preliminary data.</text>
</comment>
<organism evidence="2 3">
    <name type="scientific">Macrococcus lamae</name>
    <dbReference type="NCBI Taxonomy" id="198484"/>
    <lineage>
        <taxon>Bacteria</taxon>
        <taxon>Bacillati</taxon>
        <taxon>Bacillota</taxon>
        <taxon>Bacilli</taxon>
        <taxon>Bacillales</taxon>
        <taxon>Staphylococcaceae</taxon>
        <taxon>Macrococcus</taxon>
    </lineage>
</organism>
<dbReference type="Gene3D" id="3.10.450.310">
    <property type="match status" value="1"/>
</dbReference>
<accession>A0A4R6BU61</accession>
<dbReference type="InterPro" id="IPR009996">
    <property type="entry name" value="YycH"/>
</dbReference>
<feature type="domain" description="Regulatory protein YycH" evidence="1">
    <location>
        <begin position="15"/>
        <end position="437"/>
    </location>
</feature>
<evidence type="ECO:0000259" key="1">
    <source>
        <dbReference type="Pfam" id="PF07435"/>
    </source>
</evidence>
<dbReference type="OrthoDB" id="2382185at2"/>
<dbReference type="Proteomes" id="UP000294802">
    <property type="component" value="Unassembled WGS sequence"/>
</dbReference>
<reference evidence="2 3" key="1">
    <citation type="submission" date="2019-01" db="EMBL/GenBank/DDBJ databases">
        <title>Draft genome sequences of the type strains of six Macrococcus species.</title>
        <authorList>
            <person name="Mazhar S."/>
            <person name="Altermann E."/>
            <person name="Hill C."/>
            <person name="Mcauliffe O."/>
        </authorList>
    </citation>
    <scope>NUCLEOTIDE SEQUENCE [LARGE SCALE GENOMIC DNA]</scope>
    <source>
        <strain evidence="2 3">CCM4815</strain>
    </source>
</reference>
<evidence type="ECO:0000313" key="3">
    <source>
        <dbReference type="Proteomes" id="UP000294802"/>
    </source>
</evidence>
<proteinExistence type="predicted"/>
<dbReference type="CDD" id="cd15787">
    <property type="entry name" value="YycH_N"/>
    <property type="match status" value="1"/>
</dbReference>
<name>A0A4R6BU61_9STAP</name>
<dbReference type="Pfam" id="PF07435">
    <property type="entry name" value="YycH"/>
    <property type="match status" value="1"/>
</dbReference>
<protein>
    <recommendedName>
        <fullName evidence="1">Regulatory protein YycH domain-containing protein</fullName>
    </recommendedName>
</protein>
<dbReference type="EMBL" id="SCWB01000011">
    <property type="protein sequence ID" value="TDM10399.1"/>
    <property type="molecule type" value="Genomic_DNA"/>
</dbReference>
<keyword evidence="3" id="KW-1185">Reference proteome</keyword>
<dbReference type="InterPro" id="IPR042274">
    <property type="entry name" value="YycH/YycI_2"/>
</dbReference>